<gene>
    <name evidence="1" type="ORF">VP01_1339g2</name>
</gene>
<dbReference type="EMBL" id="LAVV01003776">
    <property type="protein sequence ID" value="KNZ61908.1"/>
    <property type="molecule type" value="Genomic_DNA"/>
</dbReference>
<comment type="caution">
    <text evidence="1">The sequence shown here is derived from an EMBL/GenBank/DDBJ whole genome shotgun (WGS) entry which is preliminary data.</text>
</comment>
<name>A0A0L6VMC6_9BASI</name>
<proteinExistence type="predicted"/>
<evidence type="ECO:0000313" key="2">
    <source>
        <dbReference type="Proteomes" id="UP000037035"/>
    </source>
</evidence>
<protein>
    <submittedName>
        <fullName evidence="1">Uncharacterized protein</fullName>
    </submittedName>
</protein>
<evidence type="ECO:0000313" key="1">
    <source>
        <dbReference type="EMBL" id="KNZ61908.1"/>
    </source>
</evidence>
<accession>A0A0L6VMC6</accession>
<feature type="non-terminal residue" evidence="1">
    <location>
        <position position="1"/>
    </location>
</feature>
<organism evidence="1 2">
    <name type="scientific">Puccinia sorghi</name>
    <dbReference type="NCBI Taxonomy" id="27349"/>
    <lineage>
        <taxon>Eukaryota</taxon>
        <taxon>Fungi</taxon>
        <taxon>Dikarya</taxon>
        <taxon>Basidiomycota</taxon>
        <taxon>Pucciniomycotina</taxon>
        <taxon>Pucciniomycetes</taxon>
        <taxon>Pucciniales</taxon>
        <taxon>Pucciniaceae</taxon>
        <taxon>Puccinia</taxon>
    </lineage>
</organism>
<dbReference type="Proteomes" id="UP000037035">
    <property type="component" value="Unassembled WGS sequence"/>
</dbReference>
<sequence>AAFESFFEDKTIELDNDDYWFEIDVLGINPIATAYI</sequence>
<keyword evidence="2" id="KW-1185">Reference proteome</keyword>
<dbReference type="AlphaFoldDB" id="A0A0L6VMC6"/>
<reference evidence="1 2" key="1">
    <citation type="submission" date="2015-08" db="EMBL/GenBank/DDBJ databases">
        <title>Next Generation Sequencing and Analysis of the Genome of Puccinia sorghi L Schw, the Causal Agent of Maize Common Rust.</title>
        <authorList>
            <person name="Rochi L."/>
            <person name="Burguener G."/>
            <person name="Darino M."/>
            <person name="Turjanski A."/>
            <person name="Kreff E."/>
            <person name="Dieguez M.J."/>
            <person name="Sacco F."/>
        </authorList>
    </citation>
    <scope>NUCLEOTIDE SEQUENCE [LARGE SCALE GENOMIC DNA]</scope>
    <source>
        <strain evidence="1 2">RO10H11247</strain>
    </source>
</reference>
<dbReference type="VEuPathDB" id="FungiDB:VP01_1339g2"/>